<gene>
    <name evidence="7" type="ORF">GYN08_14290</name>
</gene>
<feature type="region of interest" description="Disordered" evidence="6">
    <location>
        <begin position="1"/>
        <end position="22"/>
    </location>
</feature>
<protein>
    <submittedName>
        <fullName evidence="7">Family 43 glycosylhydrolase</fullName>
    </submittedName>
</protein>
<name>A0ABX0F6A8_9BACL</name>
<comment type="pathway">
    <text evidence="1">Glycan metabolism; L-arabinan degradation.</text>
</comment>
<keyword evidence="8" id="KW-1185">Reference proteome</keyword>
<keyword evidence="3 5" id="KW-0378">Hydrolase</keyword>
<dbReference type="SUPFAM" id="SSF75005">
    <property type="entry name" value="Arabinanase/levansucrase/invertase"/>
    <property type="match status" value="1"/>
</dbReference>
<reference evidence="7 8" key="1">
    <citation type="submission" date="2020-01" db="EMBL/GenBank/DDBJ databases">
        <title>Polyphasic characterisation and genomic insights into a novel alkali tolerant bacterium VR-M41.</title>
        <authorList>
            <person name="Vemuluri V.R."/>
        </authorList>
    </citation>
    <scope>NUCLEOTIDE SEQUENCE [LARGE SCALE GENOMIC DNA]</scope>
    <source>
        <strain evidence="7 8">VR-M41</strain>
    </source>
</reference>
<keyword evidence="4 5" id="KW-0326">Glycosidase</keyword>
<dbReference type="PANTHER" id="PTHR43301">
    <property type="entry name" value="ARABINAN ENDO-1,5-ALPHA-L-ARABINOSIDASE"/>
    <property type="match status" value="1"/>
</dbReference>
<evidence type="ECO:0000256" key="2">
    <source>
        <dbReference type="ARBA" id="ARBA00009865"/>
    </source>
</evidence>
<evidence type="ECO:0000313" key="8">
    <source>
        <dbReference type="Proteomes" id="UP000800303"/>
    </source>
</evidence>
<sequence length="347" mass="38543">MSVPSAYNAASDAKNPQKGHRLADMPVHDPFILADRRSETYYLYSGASPRLNGVDRHGVLFYKSTDLEEWEGPYVAFAIPDGVWANPRHGAWAPEVHEYMGQYVLFVTLHNEDRPLEGGPVDGYARHWRGTAAAVSDSPEGPFELLNPEGPVLPPELMTLDGTLYLDEGGAPWMVYCHEWVQTLDGTIEAVRLTDDLSSTLGEPIVLMRGSDAPWLKPSAGRKAAKASGGTKRTEGGSEPSETEGVFVTDGCQLCRTSDDSLVMLWSSYEDGSYVQTIARSESGRIEGPWEQLDPLVKEDSGHGMLFRAFDREWKLVLHRPFAMPESRAYLYDMKDAGDRFKLAKKK</sequence>
<comment type="caution">
    <text evidence="7">The sequence shown here is derived from an EMBL/GenBank/DDBJ whole genome shotgun (WGS) entry which is preliminary data.</text>
</comment>
<feature type="compositionally biased region" description="Low complexity" evidence="6">
    <location>
        <begin position="219"/>
        <end position="245"/>
    </location>
</feature>
<evidence type="ECO:0000313" key="7">
    <source>
        <dbReference type="EMBL" id="NGZ76493.1"/>
    </source>
</evidence>
<dbReference type="InterPro" id="IPR006710">
    <property type="entry name" value="Glyco_hydro_43"/>
</dbReference>
<dbReference type="InterPro" id="IPR023296">
    <property type="entry name" value="Glyco_hydro_beta-prop_sf"/>
</dbReference>
<feature type="region of interest" description="Disordered" evidence="6">
    <location>
        <begin position="217"/>
        <end position="245"/>
    </location>
</feature>
<dbReference type="InterPro" id="IPR050727">
    <property type="entry name" value="GH43_arabinanases"/>
</dbReference>
<accession>A0ABX0F6A8</accession>
<dbReference type="EMBL" id="JAAFGS010000004">
    <property type="protein sequence ID" value="NGZ76493.1"/>
    <property type="molecule type" value="Genomic_DNA"/>
</dbReference>
<evidence type="ECO:0000256" key="3">
    <source>
        <dbReference type="ARBA" id="ARBA00022801"/>
    </source>
</evidence>
<dbReference type="RefSeq" id="WP_166275325.1">
    <property type="nucleotide sequence ID" value="NZ_JAAFGS010000004.1"/>
</dbReference>
<proteinExistence type="inferred from homology"/>
<dbReference type="Pfam" id="PF04616">
    <property type="entry name" value="Glyco_hydro_43"/>
    <property type="match status" value="1"/>
</dbReference>
<evidence type="ECO:0000256" key="5">
    <source>
        <dbReference type="RuleBase" id="RU361187"/>
    </source>
</evidence>
<evidence type="ECO:0000256" key="6">
    <source>
        <dbReference type="SAM" id="MobiDB-lite"/>
    </source>
</evidence>
<comment type="similarity">
    <text evidence="2 5">Belongs to the glycosyl hydrolase 43 family.</text>
</comment>
<evidence type="ECO:0000256" key="4">
    <source>
        <dbReference type="ARBA" id="ARBA00023295"/>
    </source>
</evidence>
<dbReference type="PANTHER" id="PTHR43301:SF3">
    <property type="entry name" value="ARABINAN ENDO-1,5-ALPHA-L-ARABINOSIDASE A-RELATED"/>
    <property type="match status" value="1"/>
</dbReference>
<dbReference type="Proteomes" id="UP000800303">
    <property type="component" value="Unassembled WGS sequence"/>
</dbReference>
<dbReference type="Gene3D" id="2.115.10.20">
    <property type="entry name" value="Glycosyl hydrolase domain, family 43"/>
    <property type="match status" value="1"/>
</dbReference>
<organism evidence="7 8">
    <name type="scientific">Saccharibacillus alkalitolerans</name>
    <dbReference type="NCBI Taxonomy" id="2705290"/>
    <lineage>
        <taxon>Bacteria</taxon>
        <taxon>Bacillati</taxon>
        <taxon>Bacillota</taxon>
        <taxon>Bacilli</taxon>
        <taxon>Bacillales</taxon>
        <taxon>Paenibacillaceae</taxon>
        <taxon>Saccharibacillus</taxon>
    </lineage>
</organism>
<dbReference type="CDD" id="cd08981">
    <property type="entry name" value="GH43_Bt1873-like"/>
    <property type="match status" value="1"/>
</dbReference>
<evidence type="ECO:0000256" key="1">
    <source>
        <dbReference type="ARBA" id="ARBA00004834"/>
    </source>
</evidence>